<protein>
    <recommendedName>
        <fullName evidence="6">Dehydrogenase</fullName>
    </recommendedName>
</protein>
<dbReference type="InterPro" id="IPR000683">
    <property type="entry name" value="Gfo/Idh/MocA-like_OxRdtase_N"/>
</dbReference>
<dbReference type="Gene3D" id="3.30.360.10">
    <property type="entry name" value="Dihydrodipicolinate Reductase, domain 2"/>
    <property type="match status" value="1"/>
</dbReference>
<dbReference type="Proteomes" id="UP000178606">
    <property type="component" value="Unassembled WGS sequence"/>
</dbReference>
<reference evidence="4 5" key="1">
    <citation type="journal article" date="2016" name="Nat. Commun.">
        <title>Thousands of microbial genomes shed light on interconnected biogeochemical processes in an aquifer system.</title>
        <authorList>
            <person name="Anantharaman K."/>
            <person name="Brown C.T."/>
            <person name="Hug L.A."/>
            <person name="Sharon I."/>
            <person name="Castelle C.J."/>
            <person name="Probst A.J."/>
            <person name="Thomas B.C."/>
            <person name="Singh A."/>
            <person name="Wilkins M.J."/>
            <person name="Karaoz U."/>
            <person name="Brodie E.L."/>
            <person name="Williams K.H."/>
            <person name="Hubbard S.S."/>
            <person name="Banfield J.F."/>
        </authorList>
    </citation>
    <scope>NUCLEOTIDE SEQUENCE [LARGE SCALE GENOMIC DNA]</scope>
    <source>
        <strain evidence="5">RIFCSPLOWO2_12_FULL_64_10</strain>
    </source>
</reference>
<dbReference type="AlphaFoldDB" id="A0A1F6CA59"/>
<evidence type="ECO:0000256" key="1">
    <source>
        <dbReference type="ARBA" id="ARBA00023002"/>
    </source>
</evidence>
<dbReference type="InterPro" id="IPR050463">
    <property type="entry name" value="Gfo/Idh/MocA_oxidrdct_glycsds"/>
</dbReference>
<gene>
    <name evidence="4" type="ORF">A3F84_14605</name>
</gene>
<dbReference type="GO" id="GO:0016491">
    <property type="term" value="F:oxidoreductase activity"/>
    <property type="evidence" value="ECO:0007669"/>
    <property type="project" value="UniProtKB-KW"/>
</dbReference>
<dbReference type="Gene3D" id="3.40.50.720">
    <property type="entry name" value="NAD(P)-binding Rossmann-like Domain"/>
    <property type="match status" value="1"/>
</dbReference>
<dbReference type="InterPro" id="IPR004104">
    <property type="entry name" value="Gfo/Idh/MocA-like_OxRdtase_C"/>
</dbReference>
<evidence type="ECO:0000313" key="4">
    <source>
        <dbReference type="EMBL" id="OGG45912.1"/>
    </source>
</evidence>
<sequence>MGKLRVGIVGLGIMGKAAGNVLKRNPHVEIVAAAELNEKTRTAVCDELGVAGRYESYEEMYEKAGLDAVSIATPDWAHHAPVVKALRAGIHVNVEKPLTTDLSEAADIVKVTRETGLRLQVSYNHRWLSPYNATWKMIRAGEIGQPLMGYARKNNPIYVPTEMLSWSGRSSPAWFLSSHDVDLICWWFDADPVEAHGYGMKRVLVSRGIDTYDMIQGQVKFSNGAFATFEASWIYPNTHPAMPDSFMEVIGEKGHIHLDRKAEAIEMSTEERFKWPRTLLNFQVFDKWVGAFPSAVDSFVDAVREAREPYVTAYDGWRATAVLATLHQAVETGQIEKVPPSPKWR</sequence>
<feature type="domain" description="Gfo/Idh/MocA-like oxidoreductase N-terminal" evidence="2">
    <location>
        <begin position="4"/>
        <end position="123"/>
    </location>
</feature>
<comment type="caution">
    <text evidence="4">The sequence shown here is derived from an EMBL/GenBank/DDBJ whole genome shotgun (WGS) entry which is preliminary data.</text>
</comment>
<evidence type="ECO:0008006" key="6">
    <source>
        <dbReference type="Google" id="ProtNLM"/>
    </source>
</evidence>
<dbReference type="PANTHER" id="PTHR43818">
    <property type="entry name" value="BCDNA.GH03377"/>
    <property type="match status" value="1"/>
</dbReference>
<dbReference type="SUPFAM" id="SSF55347">
    <property type="entry name" value="Glyceraldehyde-3-phosphate dehydrogenase-like, C-terminal domain"/>
    <property type="match status" value="1"/>
</dbReference>
<evidence type="ECO:0000259" key="3">
    <source>
        <dbReference type="Pfam" id="PF02894"/>
    </source>
</evidence>
<feature type="domain" description="Gfo/Idh/MocA-like oxidoreductase C-terminal" evidence="3">
    <location>
        <begin position="136"/>
        <end position="334"/>
    </location>
</feature>
<dbReference type="SUPFAM" id="SSF51735">
    <property type="entry name" value="NAD(P)-binding Rossmann-fold domains"/>
    <property type="match status" value="1"/>
</dbReference>
<organism evidence="4 5">
    <name type="scientific">Handelsmanbacteria sp. (strain RIFCSPLOWO2_12_FULL_64_10)</name>
    <dbReference type="NCBI Taxonomy" id="1817868"/>
    <lineage>
        <taxon>Bacteria</taxon>
        <taxon>Candidatus Handelsmaniibacteriota</taxon>
    </lineage>
</organism>
<dbReference type="PANTHER" id="PTHR43818:SF11">
    <property type="entry name" value="BCDNA.GH03377"/>
    <property type="match status" value="1"/>
</dbReference>
<keyword evidence="1" id="KW-0560">Oxidoreductase</keyword>
<dbReference type="GO" id="GO:0000166">
    <property type="term" value="F:nucleotide binding"/>
    <property type="evidence" value="ECO:0007669"/>
    <property type="project" value="InterPro"/>
</dbReference>
<name>A0A1F6CA59_HANXR</name>
<dbReference type="Pfam" id="PF02894">
    <property type="entry name" value="GFO_IDH_MocA_C"/>
    <property type="match status" value="1"/>
</dbReference>
<evidence type="ECO:0000313" key="5">
    <source>
        <dbReference type="Proteomes" id="UP000178606"/>
    </source>
</evidence>
<evidence type="ECO:0000259" key="2">
    <source>
        <dbReference type="Pfam" id="PF01408"/>
    </source>
</evidence>
<accession>A0A1F6CA59</accession>
<dbReference type="Pfam" id="PF01408">
    <property type="entry name" value="GFO_IDH_MocA"/>
    <property type="match status" value="1"/>
</dbReference>
<dbReference type="InterPro" id="IPR036291">
    <property type="entry name" value="NAD(P)-bd_dom_sf"/>
</dbReference>
<dbReference type="EMBL" id="MFKF01000359">
    <property type="protein sequence ID" value="OGG45912.1"/>
    <property type="molecule type" value="Genomic_DNA"/>
</dbReference>
<proteinExistence type="predicted"/>